<evidence type="ECO:0000256" key="3">
    <source>
        <dbReference type="ARBA" id="ARBA00023295"/>
    </source>
</evidence>
<dbReference type="PANTHER" id="PTHR42812:SF5">
    <property type="entry name" value="ENDO-ARABINASE"/>
    <property type="match status" value="1"/>
</dbReference>
<comment type="caution">
    <text evidence="8">The sequence shown here is derived from an EMBL/GenBank/DDBJ whole genome shotgun (WGS) entry which is preliminary data.</text>
</comment>
<keyword evidence="2 6" id="KW-0378">Hydrolase</keyword>
<feature type="signal peptide" evidence="7">
    <location>
        <begin position="1"/>
        <end position="20"/>
    </location>
</feature>
<dbReference type="CDD" id="cd08999">
    <property type="entry name" value="GH43_ABN-like"/>
    <property type="match status" value="1"/>
</dbReference>
<evidence type="ECO:0000313" key="8">
    <source>
        <dbReference type="EMBL" id="KKZ65766.1"/>
    </source>
</evidence>
<comment type="similarity">
    <text evidence="1 6">Belongs to the glycosyl hydrolase 43 family.</text>
</comment>
<evidence type="ECO:0000256" key="4">
    <source>
        <dbReference type="PIRSR" id="PIRSR606710-1"/>
    </source>
</evidence>
<evidence type="ECO:0008006" key="10">
    <source>
        <dbReference type="Google" id="ProtNLM"/>
    </source>
</evidence>
<name>A0A0G2JAI0_9EURO</name>
<evidence type="ECO:0000256" key="5">
    <source>
        <dbReference type="PIRSR" id="PIRSR606710-2"/>
    </source>
</evidence>
<dbReference type="InterPro" id="IPR023296">
    <property type="entry name" value="Glyco_hydro_beta-prop_sf"/>
</dbReference>
<feature type="chain" id="PRO_5002545827" description="Endo-arabinase" evidence="7">
    <location>
        <begin position="21"/>
        <end position="328"/>
    </location>
</feature>
<dbReference type="SUPFAM" id="SSF75005">
    <property type="entry name" value="Arabinanase/levansucrase/invertase"/>
    <property type="match status" value="1"/>
</dbReference>
<evidence type="ECO:0000256" key="7">
    <source>
        <dbReference type="SAM" id="SignalP"/>
    </source>
</evidence>
<dbReference type="GO" id="GO:0005975">
    <property type="term" value="P:carbohydrate metabolic process"/>
    <property type="evidence" value="ECO:0007669"/>
    <property type="project" value="InterPro"/>
</dbReference>
<accession>A0A0G2JAI0</accession>
<dbReference type="VEuPathDB" id="FungiDB:EMCG_08415"/>
<dbReference type="AlphaFoldDB" id="A0A0G2JAI0"/>
<dbReference type="OrthoDB" id="3879658at2759"/>
<gene>
    <name evidence="8" type="ORF">EMCG_08415</name>
</gene>
<evidence type="ECO:0000256" key="6">
    <source>
        <dbReference type="RuleBase" id="RU361187"/>
    </source>
</evidence>
<dbReference type="Gene3D" id="2.115.10.20">
    <property type="entry name" value="Glycosyl hydrolase domain, family 43"/>
    <property type="match status" value="1"/>
</dbReference>
<dbReference type="PANTHER" id="PTHR42812">
    <property type="entry name" value="BETA-XYLOSIDASE"/>
    <property type="match status" value="1"/>
</dbReference>
<feature type="site" description="Important for catalytic activity, responsible for pKa modulation of the active site Glu and correct orientation of both the proton donor and substrate" evidence="5">
    <location>
        <position position="160"/>
    </location>
</feature>
<protein>
    <recommendedName>
        <fullName evidence="10">Endo-arabinase</fullName>
    </recommendedName>
</protein>
<dbReference type="InterPro" id="IPR051795">
    <property type="entry name" value="Glycosyl_Hydrlase_43"/>
</dbReference>
<dbReference type="Pfam" id="PF04616">
    <property type="entry name" value="Glyco_hydro_43"/>
    <property type="match status" value="1"/>
</dbReference>
<keyword evidence="7" id="KW-0732">Signal</keyword>
<organism evidence="8 9">
    <name type="scientific">[Emmonsia] crescens</name>
    <dbReference type="NCBI Taxonomy" id="73230"/>
    <lineage>
        <taxon>Eukaryota</taxon>
        <taxon>Fungi</taxon>
        <taxon>Dikarya</taxon>
        <taxon>Ascomycota</taxon>
        <taxon>Pezizomycotina</taxon>
        <taxon>Eurotiomycetes</taxon>
        <taxon>Eurotiomycetidae</taxon>
        <taxon>Onygenales</taxon>
        <taxon>Ajellomycetaceae</taxon>
        <taxon>Emergomyces</taxon>
    </lineage>
</organism>
<dbReference type="EMBL" id="LCZI01000575">
    <property type="protein sequence ID" value="KKZ65766.1"/>
    <property type="molecule type" value="Genomic_DNA"/>
</dbReference>
<reference evidence="9" key="1">
    <citation type="journal article" date="2015" name="PLoS Genet.">
        <title>The dynamic genome and transcriptome of the human fungal pathogen Blastomyces and close relative Emmonsia.</title>
        <authorList>
            <person name="Munoz J.F."/>
            <person name="Gauthier G.M."/>
            <person name="Desjardins C.A."/>
            <person name="Gallo J.E."/>
            <person name="Holder J."/>
            <person name="Sullivan T.D."/>
            <person name="Marty A.J."/>
            <person name="Carmen J.C."/>
            <person name="Chen Z."/>
            <person name="Ding L."/>
            <person name="Gujja S."/>
            <person name="Magrini V."/>
            <person name="Misas E."/>
            <person name="Mitreva M."/>
            <person name="Priest M."/>
            <person name="Saif S."/>
            <person name="Whiston E.A."/>
            <person name="Young S."/>
            <person name="Zeng Q."/>
            <person name="Goldman W.E."/>
            <person name="Mardis E.R."/>
            <person name="Taylor J.W."/>
            <person name="McEwen J.G."/>
            <person name="Clay O.K."/>
            <person name="Klein B.S."/>
            <person name="Cuomo C.A."/>
        </authorList>
    </citation>
    <scope>NUCLEOTIDE SEQUENCE [LARGE SCALE GENOMIC DNA]</scope>
    <source>
        <strain evidence="9">UAMH 3008</strain>
    </source>
</reference>
<evidence type="ECO:0000256" key="1">
    <source>
        <dbReference type="ARBA" id="ARBA00009865"/>
    </source>
</evidence>
<keyword evidence="3 6" id="KW-0326">Glycosidase</keyword>
<dbReference type="Proteomes" id="UP000034164">
    <property type="component" value="Unassembled WGS sequence"/>
</dbReference>
<evidence type="ECO:0000313" key="9">
    <source>
        <dbReference type="Proteomes" id="UP000034164"/>
    </source>
</evidence>
<evidence type="ECO:0000256" key="2">
    <source>
        <dbReference type="ARBA" id="ARBA00022801"/>
    </source>
</evidence>
<dbReference type="GO" id="GO:0004553">
    <property type="term" value="F:hydrolase activity, hydrolyzing O-glycosyl compounds"/>
    <property type="evidence" value="ECO:0007669"/>
    <property type="project" value="InterPro"/>
</dbReference>
<sequence length="328" mass="35776">MHQLLQSFSSLLYLAYFINAVDVNPPQLRFSEPGPHQVIPKDFPDPGFLKVSADWYAFSTNAYNKKVQVAKSSDFENWTVLNTDALAGLGPWESPLDHWAPDIIMRDDGRLVLYYSGRLKESPRYHCVAAAVSEGQDPAGPYHPLEEPFACHMEKGGSIDPAGFLDKDASRWLVYKVDGNNIGNGGDCGNSIPPLAPTPIYLQKVAGDAVTKIGDPITILDRDESDGPLIEAPSLILSSEGVYFLFYSSHCWTAPAYDVRYATSRSITGPYLKAAEPLIKSGDYGLKAPGGATVANNGERMLFHANCPAGRCMYAANIEIKGETARIV</sequence>
<feature type="active site" description="Proton donor" evidence="4">
    <location>
        <position position="231"/>
    </location>
</feature>
<dbReference type="InterPro" id="IPR006710">
    <property type="entry name" value="Glyco_hydro_43"/>
</dbReference>
<proteinExistence type="inferred from homology"/>
<feature type="active site" description="Proton acceptor" evidence="4">
    <location>
        <position position="45"/>
    </location>
</feature>